<dbReference type="Gramene" id="FCD_00007799-RA">
    <property type="protein sequence ID" value="FCD_00007799-RA:cds"/>
    <property type="gene ID" value="FCD_00007799"/>
</dbReference>
<name>A0AA88A3X8_FICCA</name>
<gene>
    <name evidence="2" type="ORF">TIFTF001_014456</name>
</gene>
<feature type="region of interest" description="Disordered" evidence="1">
    <location>
        <begin position="18"/>
        <end position="48"/>
    </location>
</feature>
<evidence type="ECO:0000313" key="2">
    <source>
        <dbReference type="EMBL" id="GMN45260.1"/>
    </source>
</evidence>
<proteinExistence type="predicted"/>
<reference evidence="2" key="1">
    <citation type="submission" date="2023-07" db="EMBL/GenBank/DDBJ databases">
        <title>draft genome sequence of fig (Ficus carica).</title>
        <authorList>
            <person name="Takahashi T."/>
            <person name="Nishimura K."/>
        </authorList>
    </citation>
    <scope>NUCLEOTIDE SEQUENCE</scope>
</reference>
<keyword evidence="3" id="KW-1185">Reference proteome</keyword>
<protein>
    <submittedName>
        <fullName evidence="2">Uncharacterized protein</fullName>
    </submittedName>
</protein>
<evidence type="ECO:0000313" key="3">
    <source>
        <dbReference type="Proteomes" id="UP001187192"/>
    </source>
</evidence>
<dbReference type="Proteomes" id="UP001187192">
    <property type="component" value="Unassembled WGS sequence"/>
</dbReference>
<dbReference type="EMBL" id="BTGU01000020">
    <property type="protein sequence ID" value="GMN45260.1"/>
    <property type="molecule type" value="Genomic_DNA"/>
</dbReference>
<feature type="compositionally biased region" description="Basic and acidic residues" evidence="1">
    <location>
        <begin position="23"/>
        <end position="35"/>
    </location>
</feature>
<dbReference type="PANTHER" id="PTHR34950">
    <property type="entry name" value="OS04G0457400 PROTEIN"/>
    <property type="match status" value="1"/>
</dbReference>
<evidence type="ECO:0000256" key="1">
    <source>
        <dbReference type="SAM" id="MobiDB-lite"/>
    </source>
</evidence>
<dbReference type="AlphaFoldDB" id="A0AA88A3X8"/>
<comment type="caution">
    <text evidence="2">The sequence shown here is derived from an EMBL/GenBank/DDBJ whole genome shotgun (WGS) entry which is preliminary data.</text>
</comment>
<organism evidence="2 3">
    <name type="scientific">Ficus carica</name>
    <name type="common">Common fig</name>
    <dbReference type="NCBI Taxonomy" id="3494"/>
    <lineage>
        <taxon>Eukaryota</taxon>
        <taxon>Viridiplantae</taxon>
        <taxon>Streptophyta</taxon>
        <taxon>Embryophyta</taxon>
        <taxon>Tracheophyta</taxon>
        <taxon>Spermatophyta</taxon>
        <taxon>Magnoliopsida</taxon>
        <taxon>eudicotyledons</taxon>
        <taxon>Gunneridae</taxon>
        <taxon>Pentapetalae</taxon>
        <taxon>rosids</taxon>
        <taxon>fabids</taxon>
        <taxon>Rosales</taxon>
        <taxon>Moraceae</taxon>
        <taxon>Ficeae</taxon>
        <taxon>Ficus</taxon>
    </lineage>
</organism>
<sequence length="80" mass="8852">MATAGSYIAEAHVMRKLHKEKMKRMEEETTKRSSDDKDDDVVSGVKRSSSTIGCFGMFRKIHPSSNVAALEDGLGSRGYQ</sequence>
<accession>A0AA88A3X8</accession>
<dbReference type="PANTHER" id="PTHR34950:SF2">
    <property type="entry name" value="OS10G0364900 PROTEIN"/>
    <property type="match status" value="1"/>
</dbReference>